<accession>X5M5N7</accession>
<keyword evidence="1" id="KW-1133">Transmembrane helix</keyword>
<evidence type="ECO:0000256" key="1">
    <source>
        <dbReference type="SAM" id="Phobius"/>
    </source>
</evidence>
<name>X5M5N7_BARHN</name>
<dbReference type="EMBL" id="HG969191">
    <property type="protein sequence ID" value="CDO47326.1"/>
    <property type="molecule type" value="Genomic_DNA"/>
</dbReference>
<proteinExistence type="predicted"/>
<dbReference type="RefSeq" id="WP_038488251.1">
    <property type="nucleotide sequence ID" value="NZ_CACVBK010000012.1"/>
</dbReference>
<dbReference type="KEGG" id="bhs:BM1374165_01343"/>
<sequence length="68" mass="7718">MKGRRDAITEFYLPLSSEVLKTPEQARFFYFAMISFFAATGCGLFAANCLSQFMQQIDLGGIFSWLSF</sequence>
<protein>
    <submittedName>
        <fullName evidence="2">Phage integrase</fullName>
    </submittedName>
</protein>
<dbReference type="AlphaFoldDB" id="X5M5N7"/>
<gene>
    <name evidence="2" type="ORF">BM1374165_01343</name>
</gene>
<reference evidence="3" key="1">
    <citation type="submission" date="2013-11" db="EMBL/GenBank/DDBJ databases">
        <title>Genome sequencing of Bartonella spp. isolated from human blood.</title>
        <authorList>
            <person name="Raoult D."/>
        </authorList>
    </citation>
    <scope>NUCLEOTIDE SEQUENCE</scope>
    <source>
        <strain evidence="3">BM1374165</strain>
    </source>
</reference>
<feature type="transmembrane region" description="Helical" evidence="1">
    <location>
        <begin position="28"/>
        <end position="47"/>
    </location>
</feature>
<organism evidence="2 3">
    <name type="scientific">Bartonella henselae</name>
    <name type="common">Rochalimaea henselae</name>
    <dbReference type="NCBI Taxonomy" id="38323"/>
    <lineage>
        <taxon>Bacteria</taxon>
        <taxon>Pseudomonadati</taxon>
        <taxon>Pseudomonadota</taxon>
        <taxon>Alphaproteobacteria</taxon>
        <taxon>Hyphomicrobiales</taxon>
        <taxon>Bartonellaceae</taxon>
        <taxon>Bartonella</taxon>
    </lineage>
</organism>
<keyword evidence="1" id="KW-0812">Transmembrane</keyword>
<dbReference type="PATRIC" id="fig|38323.4.peg.1428"/>
<evidence type="ECO:0000313" key="3">
    <source>
        <dbReference type="Proteomes" id="UP000019801"/>
    </source>
</evidence>
<keyword evidence="1" id="KW-0472">Membrane</keyword>
<evidence type="ECO:0000313" key="2">
    <source>
        <dbReference type="EMBL" id="CDO47326.1"/>
    </source>
</evidence>
<dbReference type="Proteomes" id="UP000019801">
    <property type="component" value="Chromosome I"/>
</dbReference>